<dbReference type="GO" id="GO:0046872">
    <property type="term" value="F:metal ion binding"/>
    <property type="evidence" value="ECO:0007669"/>
    <property type="project" value="UniProtKB-KW"/>
</dbReference>
<dbReference type="RefSeq" id="WP_238317741.1">
    <property type="nucleotide sequence ID" value="NZ_BQKV01000098.1"/>
</dbReference>
<proteinExistence type="predicted"/>
<evidence type="ECO:0000313" key="6">
    <source>
        <dbReference type="Proteomes" id="UP001055185"/>
    </source>
</evidence>
<dbReference type="InterPro" id="IPR017896">
    <property type="entry name" value="4Fe4S_Fe-S-bd"/>
</dbReference>
<keyword evidence="2" id="KW-0408">Iron</keyword>
<dbReference type="Gene3D" id="3.40.50.360">
    <property type="match status" value="1"/>
</dbReference>
<organism evidence="5 6">
    <name type="scientific">Faecalibacterium gallinarum</name>
    <dbReference type="NCBI Taxonomy" id="2903556"/>
    <lineage>
        <taxon>Bacteria</taxon>
        <taxon>Bacillati</taxon>
        <taxon>Bacillota</taxon>
        <taxon>Clostridia</taxon>
        <taxon>Eubacteriales</taxon>
        <taxon>Oscillospiraceae</taxon>
        <taxon>Faecalibacterium</taxon>
    </lineage>
</organism>
<dbReference type="InterPro" id="IPR017900">
    <property type="entry name" value="4Fe4S_Fe_S_CS"/>
</dbReference>
<dbReference type="GO" id="GO:0051536">
    <property type="term" value="F:iron-sulfur cluster binding"/>
    <property type="evidence" value="ECO:0007669"/>
    <property type="project" value="UniProtKB-KW"/>
</dbReference>
<dbReference type="SUPFAM" id="SSF54862">
    <property type="entry name" value="4Fe-4S ferredoxins"/>
    <property type="match status" value="1"/>
</dbReference>
<feature type="domain" description="4Fe-4S ferredoxin-type" evidence="4">
    <location>
        <begin position="171"/>
        <end position="200"/>
    </location>
</feature>
<keyword evidence="3" id="KW-0411">Iron-sulfur</keyword>
<dbReference type="SUPFAM" id="SSF52218">
    <property type="entry name" value="Flavoproteins"/>
    <property type="match status" value="1"/>
</dbReference>
<comment type="caution">
    <text evidence="5">The sequence shown here is derived from an EMBL/GenBank/DDBJ whole genome shotgun (WGS) entry which is preliminary data.</text>
</comment>
<dbReference type="Proteomes" id="UP001055185">
    <property type="component" value="Unassembled WGS sequence"/>
</dbReference>
<dbReference type="InterPro" id="IPR029039">
    <property type="entry name" value="Flavoprotein-like_sf"/>
</dbReference>
<dbReference type="PROSITE" id="PS51379">
    <property type="entry name" value="4FE4S_FER_2"/>
    <property type="match status" value="2"/>
</dbReference>
<dbReference type="NCBIfam" id="NF038196">
    <property type="entry name" value="ferrodoxin_EFR1"/>
    <property type="match status" value="1"/>
</dbReference>
<sequence length="244" mass="26892">MIFYFSGTGNSRWVAEQIAALTGDNAQDIVALRQPPSLQDVGQVGLVFPIYAWGPPEPMVSFVKALPKTEAFCFGVCTCGSEAGHAMRKLARLYPLQSSYSLVLPNNYIIGAEADSETVIQQKLNTARSEIEVLSREILQRKPVFRVKEGSAAGLKSSLVNFGFNRFARSTKPFHADSSCDGCGLCAHRCPAATISLREGRPVWGTACYQCLRCLNECPRQAIQYGDSTQGKTRYTLQKHWKES</sequence>
<evidence type="ECO:0000256" key="2">
    <source>
        <dbReference type="ARBA" id="ARBA00023004"/>
    </source>
</evidence>
<accession>A0AA37J2K6</accession>
<dbReference type="InterPro" id="IPR047964">
    <property type="entry name" value="EFR1-like"/>
</dbReference>
<protein>
    <submittedName>
        <fullName evidence="5">4Fe-4S ferredoxin</fullName>
    </submittedName>
</protein>
<dbReference type="AlphaFoldDB" id="A0AA37J2K6"/>
<keyword evidence="1" id="KW-0479">Metal-binding</keyword>
<evidence type="ECO:0000259" key="4">
    <source>
        <dbReference type="PROSITE" id="PS51379"/>
    </source>
</evidence>
<dbReference type="EMBL" id="BQKV01000098">
    <property type="protein sequence ID" value="GJN65526.1"/>
    <property type="molecule type" value="Genomic_DNA"/>
</dbReference>
<name>A0AA37J2K6_9FIRM</name>
<feature type="domain" description="4Fe-4S ferredoxin-type" evidence="4">
    <location>
        <begin position="208"/>
        <end position="228"/>
    </location>
</feature>
<dbReference type="PROSITE" id="PS00198">
    <property type="entry name" value="4FE4S_FER_1"/>
    <property type="match status" value="2"/>
</dbReference>
<keyword evidence="6" id="KW-1185">Reference proteome</keyword>
<evidence type="ECO:0000256" key="3">
    <source>
        <dbReference type="ARBA" id="ARBA00023014"/>
    </source>
</evidence>
<dbReference type="Gene3D" id="3.30.70.20">
    <property type="match status" value="1"/>
</dbReference>
<evidence type="ECO:0000313" key="5">
    <source>
        <dbReference type="EMBL" id="GJN65526.1"/>
    </source>
</evidence>
<reference evidence="5" key="1">
    <citation type="journal article" date="2022" name="Int. J. Syst. Evol. Microbiol.">
        <title>Genome-based, phenotypic and chemotaxonomic classification of Faecalibacterium strains: proposal of three novel species Faecalibacterium duncaniae sp. nov., Faecalibacterium hattorii sp. nov. and Faecalibacterium gallinarum sp. nov. .</title>
        <authorList>
            <person name="Sakamoto M."/>
            <person name="Sakurai N."/>
            <person name="Tanno H."/>
            <person name="Iino T."/>
            <person name="Ohkuma M."/>
            <person name="Endo A."/>
        </authorList>
    </citation>
    <scope>NUCLEOTIDE SEQUENCE</scope>
    <source>
        <strain evidence="5">JCM 17207</strain>
    </source>
</reference>
<gene>
    <name evidence="5" type="ORF">JCM17207_21510</name>
</gene>
<dbReference type="Pfam" id="PF13187">
    <property type="entry name" value="Fer4_9"/>
    <property type="match status" value="1"/>
</dbReference>
<evidence type="ECO:0000256" key="1">
    <source>
        <dbReference type="ARBA" id="ARBA00022723"/>
    </source>
</evidence>